<comment type="function">
    <text evidence="8">Beta-glucosidases are one of a number of cellulolytic enzymes involved in the degradation of cellulosic biomass. Catalyzes the last step releasing glucose from the inhibitory cellobiose.</text>
</comment>
<comment type="caution">
    <text evidence="15">The sequence shown here is derived from an EMBL/GenBank/DDBJ whole genome shotgun (WGS) entry which is preliminary data.</text>
</comment>
<evidence type="ECO:0000256" key="8">
    <source>
        <dbReference type="ARBA" id="ARBA00024983"/>
    </source>
</evidence>
<dbReference type="AlphaFoldDB" id="A0A420IE84"/>
<dbReference type="GO" id="GO:0005576">
    <property type="term" value="C:extracellular region"/>
    <property type="evidence" value="ECO:0007669"/>
    <property type="project" value="TreeGrafter"/>
</dbReference>
<keyword evidence="3" id="KW-0134">Cell wall</keyword>
<proteinExistence type="inferred from homology"/>
<dbReference type="Gene3D" id="3.20.20.80">
    <property type="entry name" value="Glycosidases"/>
    <property type="match status" value="1"/>
</dbReference>
<dbReference type="Proteomes" id="UP000285326">
    <property type="component" value="Unassembled WGS sequence"/>
</dbReference>
<evidence type="ECO:0000313" key="15">
    <source>
        <dbReference type="EMBL" id="RKF72854.1"/>
    </source>
</evidence>
<dbReference type="PANTHER" id="PTHR16631">
    <property type="entry name" value="GLUCAN 1,3-BETA-GLUCOSIDASE"/>
    <property type="match status" value="1"/>
</dbReference>
<evidence type="ECO:0000256" key="11">
    <source>
        <dbReference type="ARBA" id="ARBA00041516"/>
    </source>
</evidence>
<dbReference type="InterPro" id="IPR017853">
    <property type="entry name" value="GH"/>
</dbReference>
<reference evidence="15 16" key="1">
    <citation type="journal article" date="2018" name="BMC Genomics">
        <title>Comparative genome analyses reveal sequence features reflecting distinct modes of host-adaptation between dicot and monocot powdery mildew.</title>
        <authorList>
            <person name="Wu Y."/>
            <person name="Ma X."/>
            <person name="Pan Z."/>
            <person name="Kale S.D."/>
            <person name="Song Y."/>
            <person name="King H."/>
            <person name="Zhang Q."/>
            <person name="Presley C."/>
            <person name="Deng X."/>
            <person name="Wei C.I."/>
            <person name="Xiao S."/>
        </authorList>
    </citation>
    <scope>NUCLEOTIDE SEQUENCE [LARGE SCALE GENOMIC DNA]</scope>
    <source>
        <strain evidence="15">UMSG1</strain>
    </source>
</reference>
<keyword evidence="4" id="KW-0964">Secreted</keyword>
<dbReference type="EMBL" id="MCBS01024668">
    <property type="protein sequence ID" value="RKF72854.1"/>
    <property type="molecule type" value="Genomic_DNA"/>
</dbReference>
<dbReference type="GO" id="GO:0009277">
    <property type="term" value="C:fungal-type cell wall"/>
    <property type="evidence" value="ECO:0007669"/>
    <property type="project" value="TreeGrafter"/>
</dbReference>
<evidence type="ECO:0000256" key="4">
    <source>
        <dbReference type="ARBA" id="ARBA00022525"/>
    </source>
</evidence>
<evidence type="ECO:0000256" key="1">
    <source>
        <dbReference type="ARBA" id="ARBA00004191"/>
    </source>
</evidence>
<dbReference type="GO" id="GO:0042973">
    <property type="term" value="F:glucan endo-1,3-beta-D-glucosidase activity"/>
    <property type="evidence" value="ECO:0007669"/>
    <property type="project" value="TreeGrafter"/>
</dbReference>
<organism evidence="15 16">
    <name type="scientific">Golovinomyces cichoracearum</name>
    <dbReference type="NCBI Taxonomy" id="62708"/>
    <lineage>
        <taxon>Eukaryota</taxon>
        <taxon>Fungi</taxon>
        <taxon>Dikarya</taxon>
        <taxon>Ascomycota</taxon>
        <taxon>Pezizomycotina</taxon>
        <taxon>Leotiomycetes</taxon>
        <taxon>Erysiphales</taxon>
        <taxon>Erysiphaceae</taxon>
        <taxon>Golovinomyces</taxon>
    </lineage>
</organism>
<name>A0A420IE84_9PEZI</name>
<keyword evidence="5 14" id="KW-0732">Signal</keyword>
<sequence length="470" mass="50311">MKAKHLILTIALAATARAEDLYDSSEGPRLKDQQSGAPFPIVTAEPTCSCTTEYITYTGEGFLYTADISSVTKIYDAQPTHEYPLVVEPSLSINCPSPSTVTVTETKYITLMPDPAPSDPAPTDHAPTDPAPTDPASPILEPPDIDVGPSSPFNPSTPILDHPNTDTGPPSPPAPLPPFVSNIEESPSAQNPSPKIPSKPHTGSLGSDNGLWAITFSPFNDDGKCKSETAIWEDVRLIRTAGFKAIRVYGTECSGIEHISSAASFHGLKLIIGIFISETGCSGAEEQVNHITKWAKWEIVELIVIGNEALFNGHTSPDELARFISSTRTTLRSSGYNGPCTTAEPLNIWQQSSNVLCGAVDLVGCNIHPFFNPEVDASHAGPFVKDQLEIVNKICPGKYGINLECGWPSAGECNGKACPGESEQKIAVESIQSFAGNVSVMFTFTNDKWKSPGAFKVEQSFGLIKLLTSH</sequence>
<evidence type="ECO:0000256" key="5">
    <source>
        <dbReference type="ARBA" id="ARBA00022729"/>
    </source>
</evidence>
<comment type="similarity">
    <text evidence="2">Belongs to the glycosyl hydrolase 17 family.</text>
</comment>
<evidence type="ECO:0000256" key="9">
    <source>
        <dbReference type="ARBA" id="ARBA00039284"/>
    </source>
</evidence>
<accession>A0A420IE84</accession>
<evidence type="ECO:0000256" key="7">
    <source>
        <dbReference type="ARBA" id="ARBA00023295"/>
    </source>
</evidence>
<dbReference type="GO" id="GO:0071555">
    <property type="term" value="P:cell wall organization"/>
    <property type="evidence" value="ECO:0007669"/>
    <property type="project" value="TreeGrafter"/>
</dbReference>
<feature type="region of interest" description="Disordered" evidence="13">
    <location>
        <begin position="111"/>
        <end position="204"/>
    </location>
</feature>
<gene>
    <name evidence="15" type="ORF">GcM1_246065</name>
</gene>
<feature type="signal peptide" evidence="14">
    <location>
        <begin position="1"/>
        <end position="18"/>
    </location>
</feature>
<keyword evidence="7" id="KW-0326">Glycosidase</keyword>
<evidence type="ECO:0000256" key="10">
    <source>
        <dbReference type="ARBA" id="ARBA00041495"/>
    </source>
</evidence>
<protein>
    <recommendedName>
        <fullName evidence="9">Probable beta-glucosidase btgE</fullName>
    </recommendedName>
    <alternativeName>
        <fullName evidence="10">Beta-D-glucoside glucohydrolase btgE</fullName>
    </alternativeName>
    <alternativeName>
        <fullName evidence="12">Cellobiase btgE</fullName>
    </alternativeName>
    <alternativeName>
        <fullName evidence="11">Gentiobiase btgE</fullName>
    </alternativeName>
</protein>
<keyword evidence="6" id="KW-0378">Hydrolase</keyword>
<feature type="compositionally biased region" description="Polar residues" evidence="13">
    <location>
        <begin position="183"/>
        <end position="193"/>
    </location>
</feature>
<dbReference type="PANTHER" id="PTHR16631:SF24">
    <property type="entry name" value="FAMILY 17 GLUCOSIDASE SCW11-RELATED"/>
    <property type="match status" value="1"/>
</dbReference>
<evidence type="ECO:0000256" key="6">
    <source>
        <dbReference type="ARBA" id="ARBA00022801"/>
    </source>
</evidence>
<dbReference type="InterPro" id="IPR050732">
    <property type="entry name" value="Beta-glucan_modifiers"/>
</dbReference>
<evidence type="ECO:0000256" key="14">
    <source>
        <dbReference type="SAM" id="SignalP"/>
    </source>
</evidence>
<evidence type="ECO:0000256" key="2">
    <source>
        <dbReference type="ARBA" id="ARBA00008773"/>
    </source>
</evidence>
<comment type="subcellular location">
    <subcellularLocation>
        <location evidence="1">Secreted</location>
        <location evidence="1">Cell wall</location>
    </subcellularLocation>
</comment>
<feature type="compositionally biased region" description="Pro residues" evidence="13">
    <location>
        <begin position="169"/>
        <end position="178"/>
    </location>
</feature>
<evidence type="ECO:0000256" key="3">
    <source>
        <dbReference type="ARBA" id="ARBA00022512"/>
    </source>
</evidence>
<dbReference type="SUPFAM" id="SSF51445">
    <property type="entry name" value="(Trans)glycosidases"/>
    <property type="match status" value="1"/>
</dbReference>
<evidence type="ECO:0000256" key="13">
    <source>
        <dbReference type="SAM" id="MobiDB-lite"/>
    </source>
</evidence>
<dbReference type="GO" id="GO:0009986">
    <property type="term" value="C:cell surface"/>
    <property type="evidence" value="ECO:0007669"/>
    <property type="project" value="TreeGrafter"/>
</dbReference>
<evidence type="ECO:0000313" key="16">
    <source>
        <dbReference type="Proteomes" id="UP000285326"/>
    </source>
</evidence>
<feature type="chain" id="PRO_5019544798" description="Probable beta-glucosidase btgE" evidence="14">
    <location>
        <begin position="19"/>
        <end position="470"/>
    </location>
</feature>
<evidence type="ECO:0000256" key="12">
    <source>
        <dbReference type="ARBA" id="ARBA00042762"/>
    </source>
</evidence>